<sequence length="308" mass="35388">MQLNYNIIWIDDEINKLKASGDLDQVLDFLRELGFNPNLLPLKDGADITKYFDEIKYDLIISDYNIQDGQQGDSIIKELRDRKINNEVLFYSSQTNLKEIAVKLLGYDRISFHSGRRGLIEKIEDLISLSVSKLLELNATRGLITSETSELDVIIEQIVMDLAYNKLKLTDDTLSQIVEEYIEGFLRKSPDKLMAKYQELGFEKFFHKIEANRKWGIFRDLLKKNPTDEVLTFLDINKTYGDDVIGVRNKFAHSKSIIKDGTLHLAGFGQDGEAYVCDDKQCISIRKKLITHRESFLGLADHLSVKLD</sequence>
<dbReference type="InterPro" id="IPR011006">
    <property type="entry name" value="CheY-like_superfamily"/>
</dbReference>
<dbReference type="Proteomes" id="UP000291117">
    <property type="component" value="Unassembled WGS sequence"/>
</dbReference>
<accession>A0A4R0NA62</accession>
<dbReference type="EMBL" id="SJSM01000004">
    <property type="protein sequence ID" value="TCC97128.1"/>
    <property type="molecule type" value="Genomic_DNA"/>
</dbReference>
<gene>
    <name evidence="1" type="ORF">EZ444_09755</name>
</gene>
<name>A0A4R0NA62_9SPHI</name>
<keyword evidence="2" id="KW-1185">Reference proteome</keyword>
<dbReference type="AlphaFoldDB" id="A0A4R0NA62"/>
<reference evidence="1 2" key="1">
    <citation type="submission" date="2019-02" db="EMBL/GenBank/DDBJ databases">
        <title>Pedobacter sp. RP-3-8 sp. nov., isolated from Arctic soil.</title>
        <authorList>
            <person name="Dahal R.H."/>
        </authorList>
    </citation>
    <scope>NUCLEOTIDE SEQUENCE [LARGE SCALE GENOMIC DNA]</scope>
    <source>
        <strain evidence="1 2">RP-3-8</strain>
    </source>
</reference>
<dbReference type="RefSeq" id="WP_131608541.1">
    <property type="nucleotide sequence ID" value="NZ_SJSM01000004.1"/>
</dbReference>
<organism evidence="1 2">
    <name type="scientific">Pedobacter hiemivivus</name>
    <dbReference type="NCBI Taxonomy" id="2530454"/>
    <lineage>
        <taxon>Bacteria</taxon>
        <taxon>Pseudomonadati</taxon>
        <taxon>Bacteroidota</taxon>
        <taxon>Sphingobacteriia</taxon>
        <taxon>Sphingobacteriales</taxon>
        <taxon>Sphingobacteriaceae</taxon>
        <taxon>Pedobacter</taxon>
    </lineage>
</organism>
<proteinExistence type="predicted"/>
<dbReference type="SUPFAM" id="SSF52172">
    <property type="entry name" value="CheY-like"/>
    <property type="match status" value="1"/>
</dbReference>
<protein>
    <submittedName>
        <fullName evidence="1">Response regulator</fullName>
    </submittedName>
</protein>
<evidence type="ECO:0000313" key="2">
    <source>
        <dbReference type="Proteomes" id="UP000291117"/>
    </source>
</evidence>
<evidence type="ECO:0000313" key="1">
    <source>
        <dbReference type="EMBL" id="TCC97128.1"/>
    </source>
</evidence>
<dbReference type="Gene3D" id="3.40.50.2300">
    <property type="match status" value="1"/>
</dbReference>
<comment type="caution">
    <text evidence="1">The sequence shown here is derived from an EMBL/GenBank/DDBJ whole genome shotgun (WGS) entry which is preliminary data.</text>
</comment>
<dbReference type="OrthoDB" id="7284229at2"/>